<dbReference type="PANTHER" id="PTHR44757">
    <property type="entry name" value="DIGUANYLATE CYCLASE DGCP"/>
    <property type="match status" value="1"/>
</dbReference>
<dbReference type="PIRSF" id="PIRSF005925">
    <property type="entry name" value="Dos"/>
    <property type="match status" value="1"/>
</dbReference>
<dbReference type="SMART" id="SM00267">
    <property type="entry name" value="GGDEF"/>
    <property type="match status" value="1"/>
</dbReference>
<gene>
    <name evidence="3" type="ORF">BDZ31_001167</name>
</gene>
<dbReference type="InterPro" id="IPR052155">
    <property type="entry name" value="Biofilm_reg_signaling"/>
</dbReference>
<sequence>MGDATIDRGSAGEPLHDGTPQMLRAHSDVHELMVHEAPLSQVLSELVLAVERQSDGLLGSLLLFDAERRTLHHGAAPNLPREYVEAVDGARVGPDVGSCGSAAHHGREVIVVDIERDDRWRAFRDLARVHGLGACWSVPVLDAGGAVLGTFAFYCRSPRAPSNAELLLVRQASRLAALAIERHRAHAELRRLATRDQLTDLPNRALLLDRLIHTLARSLRTGSEVAVVCLDVDDFTLFNDSMGHEMGDWVLRQVAQRLSTTVRPGDTVARFGGDEFVIVADGVDAGGARRLADRLHAALVAPLVHPDGSEHVVSATLGVALARAGSVAADAIRRADSALYDAKRTGVPTRLYSSELRRRATAQLQLHGALRRALAREEMHLAYQPVLDLVDGGIVAFEALMRWDNPQLGRVPPSRFIPAAEETGLIIELGDWALAAAAAQGRRWADLGAPVAVAVNISSRQLADAALPARVERIVADAGLDPEYLVIEITETALIEHDEQAARSLSALSDLGAAIALDDFGTGYSSFARLRRLPIGIIKIDREFVAGLGADPDADAIVTAMVGLAQGLGLLVTAEGVETPEQLSALSELGCTHVQGHLLGRPQSAAEATRTLLNQSALPPG</sequence>
<dbReference type="InterPro" id="IPR001633">
    <property type="entry name" value="EAL_dom"/>
</dbReference>
<dbReference type="Gene3D" id="3.30.450.40">
    <property type="match status" value="1"/>
</dbReference>
<protein>
    <submittedName>
        <fullName evidence="3">Diguanylate cyclase (GGDEF)-like protein</fullName>
    </submittedName>
</protein>
<evidence type="ECO:0000259" key="2">
    <source>
        <dbReference type="PROSITE" id="PS50887"/>
    </source>
</evidence>
<proteinExistence type="predicted"/>
<dbReference type="SMART" id="SM00052">
    <property type="entry name" value="EAL"/>
    <property type="match status" value="1"/>
</dbReference>
<dbReference type="Pfam" id="PF13185">
    <property type="entry name" value="GAF_2"/>
    <property type="match status" value="1"/>
</dbReference>
<evidence type="ECO:0000313" key="3">
    <source>
        <dbReference type="EMBL" id="MBB4661594.1"/>
    </source>
</evidence>
<dbReference type="PROSITE" id="PS50887">
    <property type="entry name" value="GGDEF"/>
    <property type="match status" value="1"/>
</dbReference>
<accession>A0A840IBW7</accession>
<dbReference type="CDD" id="cd01948">
    <property type="entry name" value="EAL"/>
    <property type="match status" value="1"/>
</dbReference>
<organism evidence="3 4">
    <name type="scientific">Conexibacter arvalis</name>
    <dbReference type="NCBI Taxonomy" id="912552"/>
    <lineage>
        <taxon>Bacteria</taxon>
        <taxon>Bacillati</taxon>
        <taxon>Actinomycetota</taxon>
        <taxon>Thermoleophilia</taxon>
        <taxon>Solirubrobacterales</taxon>
        <taxon>Conexibacteraceae</taxon>
        <taxon>Conexibacter</taxon>
    </lineage>
</organism>
<dbReference type="SUPFAM" id="SSF141868">
    <property type="entry name" value="EAL domain-like"/>
    <property type="match status" value="1"/>
</dbReference>
<dbReference type="SUPFAM" id="SSF55073">
    <property type="entry name" value="Nucleotide cyclase"/>
    <property type="match status" value="1"/>
</dbReference>
<dbReference type="CDD" id="cd01949">
    <property type="entry name" value="GGDEF"/>
    <property type="match status" value="1"/>
</dbReference>
<dbReference type="InterPro" id="IPR000160">
    <property type="entry name" value="GGDEF_dom"/>
</dbReference>
<dbReference type="InterPro" id="IPR003018">
    <property type="entry name" value="GAF"/>
</dbReference>
<dbReference type="Pfam" id="PF00990">
    <property type="entry name" value="GGDEF"/>
    <property type="match status" value="1"/>
</dbReference>
<dbReference type="PROSITE" id="PS50883">
    <property type="entry name" value="EAL"/>
    <property type="match status" value="1"/>
</dbReference>
<dbReference type="NCBIfam" id="TIGR00254">
    <property type="entry name" value="GGDEF"/>
    <property type="match status" value="1"/>
</dbReference>
<reference evidence="3 4" key="1">
    <citation type="submission" date="2020-08" db="EMBL/GenBank/DDBJ databases">
        <title>Genomic Encyclopedia of Archaeal and Bacterial Type Strains, Phase II (KMG-II): from individual species to whole genera.</title>
        <authorList>
            <person name="Goeker M."/>
        </authorList>
    </citation>
    <scope>NUCLEOTIDE SEQUENCE [LARGE SCALE GENOMIC DNA]</scope>
    <source>
        <strain evidence="3 4">DSM 23288</strain>
    </source>
</reference>
<dbReference type="InterPro" id="IPR029016">
    <property type="entry name" value="GAF-like_dom_sf"/>
</dbReference>
<dbReference type="PANTHER" id="PTHR44757:SF2">
    <property type="entry name" value="BIOFILM ARCHITECTURE MAINTENANCE PROTEIN MBAA"/>
    <property type="match status" value="1"/>
</dbReference>
<dbReference type="InterPro" id="IPR012226">
    <property type="entry name" value="Diguanyl_cyclase/Pdiesterase"/>
</dbReference>
<dbReference type="Gene3D" id="3.20.20.450">
    <property type="entry name" value="EAL domain"/>
    <property type="match status" value="1"/>
</dbReference>
<dbReference type="InterPro" id="IPR043128">
    <property type="entry name" value="Rev_trsase/Diguanyl_cyclase"/>
</dbReference>
<keyword evidence="4" id="KW-1185">Reference proteome</keyword>
<dbReference type="SUPFAM" id="SSF55781">
    <property type="entry name" value="GAF domain-like"/>
    <property type="match status" value="1"/>
</dbReference>
<dbReference type="Proteomes" id="UP000585272">
    <property type="component" value="Unassembled WGS sequence"/>
</dbReference>
<feature type="domain" description="GGDEF" evidence="2">
    <location>
        <begin position="223"/>
        <end position="355"/>
    </location>
</feature>
<evidence type="ECO:0000259" key="1">
    <source>
        <dbReference type="PROSITE" id="PS50883"/>
    </source>
</evidence>
<dbReference type="InterPro" id="IPR029787">
    <property type="entry name" value="Nucleotide_cyclase"/>
</dbReference>
<dbReference type="AlphaFoldDB" id="A0A840IBW7"/>
<dbReference type="SMART" id="SM00065">
    <property type="entry name" value="GAF"/>
    <property type="match status" value="1"/>
</dbReference>
<dbReference type="RefSeq" id="WP_183339897.1">
    <property type="nucleotide sequence ID" value="NZ_JACHNU010000001.1"/>
</dbReference>
<comment type="caution">
    <text evidence="3">The sequence shown here is derived from an EMBL/GenBank/DDBJ whole genome shotgun (WGS) entry which is preliminary data.</text>
</comment>
<feature type="domain" description="EAL" evidence="1">
    <location>
        <begin position="363"/>
        <end position="616"/>
    </location>
</feature>
<evidence type="ECO:0000313" key="4">
    <source>
        <dbReference type="Proteomes" id="UP000585272"/>
    </source>
</evidence>
<dbReference type="Pfam" id="PF00563">
    <property type="entry name" value="EAL"/>
    <property type="match status" value="1"/>
</dbReference>
<dbReference type="InterPro" id="IPR035919">
    <property type="entry name" value="EAL_sf"/>
</dbReference>
<dbReference type="EMBL" id="JACHNU010000001">
    <property type="protein sequence ID" value="MBB4661594.1"/>
    <property type="molecule type" value="Genomic_DNA"/>
</dbReference>
<name>A0A840IBW7_9ACTN</name>
<dbReference type="Gene3D" id="3.30.70.270">
    <property type="match status" value="1"/>
</dbReference>